<keyword evidence="3" id="KW-1185">Reference proteome</keyword>
<accession>A0A6M4M9Y9</accession>
<reference evidence="2 3" key="2">
    <citation type="submission" date="2020-04" db="EMBL/GenBank/DDBJ databases">
        <title>Complete genome sequence of Alteromonas pelagimontana 5.12T.</title>
        <authorList>
            <person name="Sinha R.K."/>
            <person name="Krishnan K.P."/>
            <person name="Kurian J.P."/>
        </authorList>
    </citation>
    <scope>NUCLEOTIDE SEQUENCE [LARGE SCALE GENOMIC DNA]</scope>
    <source>
        <strain evidence="2 3">5.12</strain>
    </source>
</reference>
<feature type="region of interest" description="Disordered" evidence="1">
    <location>
        <begin position="1"/>
        <end position="23"/>
    </location>
</feature>
<dbReference type="EMBL" id="CP052766">
    <property type="protein sequence ID" value="QJR79628.1"/>
    <property type="molecule type" value="Genomic_DNA"/>
</dbReference>
<evidence type="ECO:0000313" key="2">
    <source>
        <dbReference type="EMBL" id="QJR79628.1"/>
    </source>
</evidence>
<feature type="compositionally biased region" description="Basic and acidic residues" evidence="1">
    <location>
        <begin position="1"/>
        <end position="15"/>
    </location>
</feature>
<protein>
    <submittedName>
        <fullName evidence="2">Uncharacterized protein</fullName>
    </submittedName>
</protein>
<dbReference type="AlphaFoldDB" id="A0A6M4M9Y9"/>
<gene>
    <name evidence="2" type="ORF">CA267_001855</name>
</gene>
<dbReference type="Proteomes" id="UP000219285">
    <property type="component" value="Chromosome"/>
</dbReference>
<evidence type="ECO:0000313" key="3">
    <source>
        <dbReference type="Proteomes" id="UP000219285"/>
    </source>
</evidence>
<dbReference type="KEGG" id="apel:CA267_001855"/>
<proteinExistence type="predicted"/>
<organism evidence="2 3">
    <name type="scientific">Alteromonas pelagimontana</name>
    <dbReference type="NCBI Taxonomy" id="1858656"/>
    <lineage>
        <taxon>Bacteria</taxon>
        <taxon>Pseudomonadati</taxon>
        <taxon>Pseudomonadota</taxon>
        <taxon>Gammaproteobacteria</taxon>
        <taxon>Alteromonadales</taxon>
        <taxon>Alteromonadaceae</taxon>
        <taxon>Alteromonas/Salinimonas group</taxon>
        <taxon>Alteromonas</taxon>
    </lineage>
</organism>
<name>A0A6M4M9Y9_9ALTE</name>
<reference evidence="3" key="1">
    <citation type="submission" date="2014-12" db="EMBL/GenBank/DDBJ databases">
        <title>Complete genome sequence of a multi-drug resistant Klebsiella pneumoniae.</title>
        <authorList>
            <person name="Hua X."/>
            <person name="Chen Q."/>
            <person name="Li X."/>
            <person name="Feng Y."/>
            <person name="Ruan Z."/>
            <person name="Yu Y."/>
        </authorList>
    </citation>
    <scope>NUCLEOTIDE SEQUENCE [LARGE SCALE GENOMIC DNA]</scope>
    <source>
        <strain evidence="3">5.12</strain>
    </source>
</reference>
<evidence type="ECO:0000256" key="1">
    <source>
        <dbReference type="SAM" id="MobiDB-lite"/>
    </source>
</evidence>
<dbReference type="RefSeq" id="WP_170669002.1">
    <property type="nucleotide sequence ID" value="NZ_CP052766.1"/>
</dbReference>
<sequence>MTKQEMMDERVRQDMRASQSDFLKRQKEVRDAIEDRELTKHIPMNDDDYYEQMFKEIA</sequence>